<dbReference type="Proteomes" id="UP000271098">
    <property type="component" value="Unassembled WGS sequence"/>
</dbReference>
<keyword evidence="2" id="KW-0378">Hydrolase</keyword>
<dbReference type="Gene3D" id="3.90.190.10">
    <property type="entry name" value="Protein tyrosine phosphatase superfamily"/>
    <property type="match status" value="1"/>
</dbReference>
<feature type="region of interest" description="Disordered" evidence="4">
    <location>
        <begin position="190"/>
        <end position="212"/>
    </location>
</feature>
<evidence type="ECO:0000313" key="7">
    <source>
        <dbReference type="EMBL" id="VDN23148.1"/>
    </source>
</evidence>
<feature type="compositionally biased region" description="Basic and acidic residues" evidence="4">
    <location>
        <begin position="190"/>
        <end position="203"/>
    </location>
</feature>
<dbReference type="OrthoDB" id="285418at2759"/>
<dbReference type="InterPro" id="IPR052103">
    <property type="entry name" value="Dual_spec_Phospatases"/>
</dbReference>
<dbReference type="EMBL" id="UYRT01080661">
    <property type="protein sequence ID" value="VDN23148.1"/>
    <property type="molecule type" value="Genomic_DNA"/>
</dbReference>
<evidence type="ECO:0000259" key="5">
    <source>
        <dbReference type="PROSITE" id="PS50054"/>
    </source>
</evidence>
<dbReference type="GO" id="GO:0004721">
    <property type="term" value="F:phosphoprotein phosphatase activity"/>
    <property type="evidence" value="ECO:0007669"/>
    <property type="project" value="UniProtKB-KW"/>
</dbReference>
<dbReference type="InterPro" id="IPR000340">
    <property type="entry name" value="Dual-sp_phosphatase_cat-dom"/>
</dbReference>
<evidence type="ECO:0000256" key="1">
    <source>
        <dbReference type="ARBA" id="ARBA00008601"/>
    </source>
</evidence>
<dbReference type="InterPro" id="IPR020422">
    <property type="entry name" value="TYR_PHOSPHATASE_DUAL_dom"/>
</dbReference>
<protein>
    <submittedName>
        <fullName evidence="9">Dual specificity protein phosphatase 14</fullName>
    </submittedName>
</protein>
<dbReference type="Pfam" id="PF00782">
    <property type="entry name" value="DSPc"/>
    <property type="match status" value="1"/>
</dbReference>
<organism evidence="9">
    <name type="scientific">Gongylonema pulchrum</name>
    <dbReference type="NCBI Taxonomy" id="637853"/>
    <lineage>
        <taxon>Eukaryota</taxon>
        <taxon>Metazoa</taxon>
        <taxon>Ecdysozoa</taxon>
        <taxon>Nematoda</taxon>
        <taxon>Chromadorea</taxon>
        <taxon>Rhabditida</taxon>
        <taxon>Spirurina</taxon>
        <taxon>Spiruromorpha</taxon>
        <taxon>Spiruroidea</taxon>
        <taxon>Gongylonematidae</taxon>
        <taxon>Gongylonema</taxon>
    </lineage>
</organism>
<dbReference type="InterPro" id="IPR029021">
    <property type="entry name" value="Prot-tyrosine_phosphatase-like"/>
</dbReference>
<gene>
    <name evidence="7" type="ORF">GPUH_LOCUS13869</name>
</gene>
<dbReference type="InterPro" id="IPR016130">
    <property type="entry name" value="Tyr_Pase_AS"/>
</dbReference>
<keyword evidence="3" id="KW-0904">Protein phosphatase</keyword>
<dbReference type="InterPro" id="IPR000387">
    <property type="entry name" value="Tyr_Pase_dom"/>
</dbReference>
<evidence type="ECO:0000313" key="9">
    <source>
        <dbReference type="WBParaSite" id="GPUH_0001388401-mRNA-1"/>
    </source>
</evidence>
<dbReference type="PANTHER" id="PTHR45961:SF9">
    <property type="entry name" value="DUAL SPECIFICITY PROTEIN PHOSPHATASE 14"/>
    <property type="match status" value="1"/>
</dbReference>
<feature type="domain" description="Tyrosine specific protein phosphatases" evidence="6">
    <location>
        <begin position="76"/>
        <end position="134"/>
    </location>
</feature>
<dbReference type="CDD" id="cd14514">
    <property type="entry name" value="DUSP14-like"/>
    <property type="match status" value="1"/>
</dbReference>
<reference evidence="7 8" key="2">
    <citation type="submission" date="2018-11" db="EMBL/GenBank/DDBJ databases">
        <authorList>
            <consortium name="Pathogen Informatics"/>
        </authorList>
    </citation>
    <scope>NUCLEOTIDE SEQUENCE [LARGE SCALE GENOMIC DNA]</scope>
</reference>
<evidence type="ECO:0000256" key="4">
    <source>
        <dbReference type="SAM" id="MobiDB-lite"/>
    </source>
</evidence>
<comment type="similarity">
    <text evidence="1">Belongs to the protein-tyrosine phosphatase family. Non-receptor class dual specificity subfamily.</text>
</comment>
<dbReference type="WBParaSite" id="GPUH_0001388401-mRNA-1">
    <property type="protein sequence ID" value="GPUH_0001388401-mRNA-1"/>
    <property type="gene ID" value="GPUH_0001388401"/>
</dbReference>
<evidence type="ECO:0000256" key="3">
    <source>
        <dbReference type="ARBA" id="ARBA00022912"/>
    </source>
</evidence>
<dbReference type="PROSITE" id="PS00383">
    <property type="entry name" value="TYR_PHOSPHATASE_1"/>
    <property type="match status" value="1"/>
</dbReference>
<dbReference type="PANTHER" id="PTHR45961">
    <property type="entry name" value="IP21249P"/>
    <property type="match status" value="1"/>
</dbReference>
<dbReference type="PROSITE" id="PS50054">
    <property type="entry name" value="TYR_PHOSPHATASE_DUAL"/>
    <property type="match status" value="1"/>
</dbReference>
<reference evidence="9" key="1">
    <citation type="submission" date="2016-06" db="UniProtKB">
        <authorList>
            <consortium name="WormBaseParasite"/>
        </authorList>
    </citation>
    <scope>IDENTIFICATION</scope>
</reference>
<name>A0A183DYS8_9BILA</name>
<proteinExistence type="inferred from homology"/>
<dbReference type="SUPFAM" id="SSF52799">
    <property type="entry name" value="(Phosphotyrosine protein) phosphatases II"/>
    <property type="match status" value="1"/>
</dbReference>
<keyword evidence="8" id="KW-1185">Reference proteome</keyword>
<evidence type="ECO:0000259" key="6">
    <source>
        <dbReference type="PROSITE" id="PS50056"/>
    </source>
</evidence>
<accession>A0A183DYS8</accession>
<dbReference type="SMART" id="SM00195">
    <property type="entry name" value="DSPc"/>
    <property type="match status" value="1"/>
</dbReference>
<dbReference type="PROSITE" id="PS50056">
    <property type="entry name" value="TYR_PHOSPHATASE_2"/>
    <property type="match status" value="1"/>
</dbReference>
<dbReference type="GO" id="GO:0005737">
    <property type="term" value="C:cytoplasm"/>
    <property type="evidence" value="ECO:0007669"/>
    <property type="project" value="TreeGrafter"/>
</dbReference>
<feature type="domain" description="Tyrosine-protein phosphatase" evidence="5">
    <location>
        <begin position="14"/>
        <end position="155"/>
    </location>
</feature>
<evidence type="ECO:0000313" key="8">
    <source>
        <dbReference type="Proteomes" id="UP000271098"/>
    </source>
</evidence>
<evidence type="ECO:0000256" key="2">
    <source>
        <dbReference type="ARBA" id="ARBA00022801"/>
    </source>
</evidence>
<dbReference type="AlphaFoldDB" id="A0A183DYS8"/>
<sequence length="229" mass="25066">MAPVSFSVNPEYAQITEIVPGLCICGVSSLTPVNIEKYNISLIINATNEVPNIRALGSIPRIKLWLEDTPQASIYSELVLQAEQIEAVIAGGGNVLVHCVAGVSRSATICLAFLTKFRCSSLRQAYQLMASKRPLVRPNIGFWRQLIAFEQEVKQNVASVHLVRDKLHPDLLIPDVYEENAAEVTALKPDGSKEEGLCSDERRGRRNSGGKLKFQPVLDPVLECVEAAA</sequence>